<comment type="caution">
    <text evidence="1">The sequence shown here is derived from an EMBL/GenBank/DDBJ whole genome shotgun (WGS) entry which is preliminary data.</text>
</comment>
<protein>
    <submittedName>
        <fullName evidence="1">Uncharacterized protein</fullName>
    </submittedName>
</protein>
<evidence type="ECO:0000313" key="2">
    <source>
        <dbReference type="Proteomes" id="UP001497382"/>
    </source>
</evidence>
<sequence length="15" mass="1628">MCVKSVVKLLPVKAL</sequence>
<name>A0AAV2C1V5_9ARAC</name>
<dbReference type="Proteomes" id="UP001497382">
    <property type="component" value="Unassembled WGS sequence"/>
</dbReference>
<organism evidence="1 2">
    <name type="scientific">Larinioides sclopetarius</name>
    <dbReference type="NCBI Taxonomy" id="280406"/>
    <lineage>
        <taxon>Eukaryota</taxon>
        <taxon>Metazoa</taxon>
        <taxon>Ecdysozoa</taxon>
        <taxon>Arthropoda</taxon>
        <taxon>Chelicerata</taxon>
        <taxon>Arachnida</taxon>
        <taxon>Araneae</taxon>
        <taxon>Araneomorphae</taxon>
        <taxon>Entelegynae</taxon>
        <taxon>Araneoidea</taxon>
        <taxon>Araneidae</taxon>
        <taxon>Larinioides</taxon>
    </lineage>
</organism>
<gene>
    <name evidence="1" type="ORF">LARSCL_LOCUS22603</name>
</gene>
<accession>A0AAV2C1V5</accession>
<reference evidence="1 2" key="1">
    <citation type="submission" date="2024-04" db="EMBL/GenBank/DDBJ databases">
        <authorList>
            <person name="Rising A."/>
            <person name="Reimegard J."/>
            <person name="Sonavane S."/>
            <person name="Akerstrom W."/>
            <person name="Nylinder S."/>
            <person name="Hedman E."/>
            <person name="Kallberg Y."/>
        </authorList>
    </citation>
    <scope>NUCLEOTIDE SEQUENCE [LARGE SCALE GENOMIC DNA]</scope>
</reference>
<proteinExistence type="predicted"/>
<dbReference type="EMBL" id="CAXIEN010000763">
    <property type="protein sequence ID" value="CAL1301579.1"/>
    <property type="molecule type" value="Genomic_DNA"/>
</dbReference>
<keyword evidence="2" id="KW-1185">Reference proteome</keyword>
<evidence type="ECO:0000313" key="1">
    <source>
        <dbReference type="EMBL" id="CAL1301579.1"/>
    </source>
</evidence>